<reference evidence="2 3" key="1">
    <citation type="journal article" date="2022" name="Nat. Microbiol.">
        <title>The microbiome of a bacterivorous marine choanoflagellate contains a resource-demanding obligate bacterial associate.</title>
        <authorList>
            <person name="Needham D.M."/>
            <person name="Poirier C."/>
            <person name="Bachy C."/>
            <person name="George E.E."/>
            <person name="Wilken S."/>
            <person name="Yung C.C.M."/>
            <person name="Limardo A.J."/>
            <person name="Morando M."/>
            <person name="Sudek L."/>
            <person name="Malmstrom R.R."/>
            <person name="Keeling P.J."/>
            <person name="Santoro A.E."/>
            <person name="Worden A.Z."/>
        </authorList>
    </citation>
    <scope>NUCLEOTIDE SEQUENCE [LARGE SCALE GENOMIC DNA]</scope>
    <source>
        <strain evidence="2 3">Comchoano-1</strain>
    </source>
</reference>
<proteinExistence type="predicted"/>
<organism evidence="2 3">
    <name type="scientific">Candidatus Comchoanobacter bicostacola</name>
    <dbReference type="NCBI Taxonomy" id="2919598"/>
    <lineage>
        <taxon>Bacteria</taxon>
        <taxon>Pseudomonadati</taxon>
        <taxon>Pseudomonadota</taxon>
        <taxon>Gammaproteobacteria</taxon>
        <taxon>Candidatus Comchoanobacterales</taxon>
        <taxon>Candidatus Comchoanobacteraceae</taxon>
        <taxon>Candidatus Comchoanobacter</taxon>
    </lineage>
</organism>
<protein>
    <recommendedName>
        <fullName evidence="4">Type IV / VI secretion system DotU domain-containing protein</fullName>
    </recommendedName>
</protein>
<feature type="transmembrane region" description="Helical" evidence="1">
    <location>
        <begin position="167"/>
        <end position="186"/>
    </location>
</feature>
<keyword evidence="1" id="KW-0812">Transmembrane</keyword>
<gene>
    <name evidence="2" type="ORF">MMH89_01455</name>
</gene>
<keyword evidence="1" id="KW-1133">Transmembrane helix</keyword>
<accession>A0ABY5DLI4</accession>
<evidence type="ECO:0008006" key="4">
    <source>
        <dbReference type="Google" id="ProtNLM"/>
    </source>
</evidence>
<sequence>MSKYINQLIPTLSNITIIELTIYDSICQLLACPTIETLQYLIIELDAQIDLYHSFTTQQNECLKYLFRDWGYMHLKEKVDFTTQSKLFTINNTLQNPGHFLKAIDFAKRNPKDNQELMKLSLMLMTQAKLADDKKNPKIEALMQLLSSVDKKKQPPSSAFQLYKNHIISLCIANLFLLLSIIYCITL</sequence>
<dbReference type="RefSeq" id="WP_258568607.1">
    <property type="nucleotide sequence ID" value="NZ_CP092900.1"/>
</dbReference>
<evidence type="ECO:0000313" key="3">
    <source>
        <dbReference type="Proteomes" id="UP001055955"/>
    </source>
</evidence>
<dbReference type="EMBL" id="CP092900">
    <property type="protein sequence ID" value="UTC24818.1"/>
    <property type="molecule type" value="Genomic_DNA"/>
</dbReference>
<keyword evidence="3" id="KW-1185">Reference proteome</keyword>
<keyword evidence="1" id="KW-0472">Membrane</keyword>
<evidence type="ECO:0000256" key="1">
    <source>
        <dbReference type="SAM" id="Phobius"/>
    </source>
</evidence>
<dbReference type="Proteomes" id="UP001055955">
    <property type="component" value="Chromosome"/>
</dbReference>
<name>A0ABY5DLI4_9GAMM</name>
<evidence type="ECO:0000313" key="2">
    <source>
        <dbReference type="EMBL" id="UTC24818.1"/>
    </source>
</evidence>